<reference evidence="2" key="1">
    <citation type="submission" date="2021-02" db="EMBL/GenBank/DDBJ databases">
        <authorList>
            <person name="Nowell W R."/>
        </authorList>
    </citation>
    <scope>NUCLEOTIDE SEQUENCE</scope>
</reference>
<sequence>MERIRIDLSLLLNEYPPSFISKHFHRFFEINQTMAVFERLDSQIVEYQSKVFFNAKLMTDPDRNIERDINRFDDDIDEEEDTNIDFDNLYMNIGKDNNNDVIEIEQLYDDKNNLIDSVLKEENLSQKLNQLSATDKEQEDSDKSKPSTVKKRPTLTPSTTTDNISEKMKPDKEESTRNQIPRYLSSHNKAFEQMINPILEKTTTTSINIEYLREIAILIHQLECIDLDILLWTTYLRSGTSTLKPQATTSTLLLWPLEVKQRMIDRGQTTASDPNEIDHASCLNYVQRVLQKFRNQTEHYQAQLKERKKRLNNCWTCEIGEATTKFVQQHVTPIYKVPTEEQIAIVQYDYNDRLIQLEYYQQNPNEYQKQIFENLTQAKYEKETSKFDVAILKQRIVYNHLPQSFESLKIPPPISFDTITDTMTRQRLKDRCEKILQRTKFEMMMIYITTAEAKMNEYEKKFDTDLAKMKENQCSGPSHKKLTQTMLNIMERRFQNINERLTCLYKLKLRFFVKAPTVKN</sequence>
<keyword evidence="5" id="KW-1185">Reference proteome</keyword>
<feature type="region of interest" description="Disordered" evidence="1">
    <location>
        <begin position="130"/>
        <end position="179"/>
    </location>
</feature>
<evidence type="ECO:0000313" key="3">
    <source>
        <dbReference type="EMBL" id="CAF1541065.1"/>
    </source>
</evidence>
<proteinExistence type="predicted"/>
<feature type="compositionally biased region" description="Basic and acidic residues" evidence="1">
    <location>
        <begin position="164"/>
        <end position="176"/>
    </location>
</feature>
<organism evidence="2 4">
    <name type="scientific">Rotaria sordida</name>
    <dbReference type="NCBI Taxonomy" id="392033"/>
    <lineage>
        <taxon>Eukaryota</taxon>
        <taxon>Metazoa</taxon>
        <taxon>Spiralia</taxon>
        <taxon>Gnathifera</taxon>
        <taxon>Rotifera</taxon>
        <taxon>Eurotatoria</taxon>
        <taxon>Bdelloidea</taxon>
        <taxon>Philodinida</taxon>
        <taxon>Philodinidae</taxon>
        <taxon>Rotaria</taxon>
    </lineage>
</organism>
<dbReference type="EMBL" id="CAJNOH010001924">
    <property type="protein sequence ID" value="CAF1260864.1"/>
    <property type="molecule type" value="Genomic_DNA"/>
</dbReference>
<dbReference type="AlphaFoldDB" id="A0A815AZ74"/>
<evidence type="ECO:0000313" key="4">
    <source>
        <dbReference type="Proteomes" id="UP000663854"/>
    </source>
</evidence>
<protein>
    <submittedName>
        <fullName evidence="2">Uncharacterized protein</fullName>
    </submittedName>
</protein>
<dbReference type="EMBL" id="CAJNOL010002995">
    <property type="protein sequence ID" value="CAF1541065.1"/>
    <property type="molecule type" value="Genomic_DNA"/>
</dbReference>
<dbReference type="Proteomes" id="UP000663854">
    <property type="component" value="Unassembled WGS sequence"/>
</dbReference>
<evidence type="ECO:0000256" key="1">
    <source>
        <dbReference type="SAM" id="MobiDB-lite"/>
    </source>
</evidence>
<evidence type="ECO:0000313" key="5">
    <source>
        <dbReference type="Proteomes" id="UP000663870"/>
    </source>
</evidence>
<gene>
    <name evidence="3" type="ORF">JXQ802_LOCUS42948</name>
    <name evidence="2" type="ORF">PYM288_LOCUS27872</name>
</gene>
<dbReference type="Proteomes" id="UP000663870">
    <property type="component" value="Unassembled WGS sequence"/>
</dbReference>
<accession>A0A815AZ74</accession>
<comment type="caution">
    <text evidence="2">The sequence shown here is derived from an EMBL/GenBank/DDBJ whole genome shotgun (WGS) entry which is preliminary data.</text>
</comment>
<evidence type="ECO:0000313" key="2">
    <source>
        <dbReference type="EMBL" id="CAF1260864.1"/>
    </source>
</evidence>
<name>A0A815AZ74_9BILA</name>